<evidence type="ECO:0000259" key="2">
    <source>
        <dbReference type="SMART" id="SM00198"/>
    </source>
</evidence>
<dbReference type="InterPro" id="IPR014044">
    <property type="entry name" value="CAP_dom"/>
</dbReference>
<dbReference type="AlphaFoldDB" id="A0A368H6G7"/>
<sequence length="520" mass="57790">MYCVNSTCTLLGQPCRRDSHCPGYPNTACIGSQCVKIGQECEKNADCPYAHLQCINSKCIKLGSCQSDKECPETTYCIAGRCTKLGQNCYGHYDCPLFPQTACIEGVCVRAGQHCTADSDCPNQMLCISSRCQPIGDHCDVDTDCRHYPLTICVNSKCSKAGRCRVDTDCPGYPQTYCVDNKCTRNKCTIASDCKYGYICENEKCVRKSCTATAGQCPFGFYCDNGICARPNKSCTRDEDCAHPDLVCLHSRCEVKMNTFNPRPSRITRSPPTTTESTTTTTTSTTTTTTTTTTTPTTTTTTTPTTTTTKTITTTTQKPQPRGKIMELSQAIKDKILDMHNYRRSQLAIGKTARLDMKTFPKASAMFELKWDDQLAKEATDHVVKCSMGPSARSARSRGQGENWRVINARSEPNQMQRIKRHAIQYWWAMSRNVPNLPLDVKYRSSLGEKAGFFTQMGWAKTYKIGCAMANCPGGEFFVCHYYPRGNIEGEYMYPKGGPGNNCPDGRSKRYEGLCKTPSW</sequence>
<dbReference type="Pfam" id="PF00188">
    <property type="entry name" value="CAP"/>
    <property type="match status" value="1"/>
</dbReference>
<dbReference type="STRING" id="29170.A0A368H6G7"/>
<dbReference type="GO" id="GO:0005576">
    <property type="term" value="C:extracellular region"/>
    <property type="evidence" value="ECO:0007669"/>
    <property type="project" value="InterPro"/>
</dbReference>
<accession>A0A368H6G7</accession>
<dbReference type="PROSITE" id="PS01010">
    <property type="entry name" value="CRISP_2"/>
    <property type="match status" value="1"/>
</dbReference>
<protein>
    <recommendedName>
        <fullName evidence="2">SCP domain-containing protein</fullName>
    </recommendedName>
</protein>
<dbReference type="InterPro" id="IPR035940">
    <property type="entry name" value="CAP_sf"/>
</dbReference>
<keyword evidence="4" id="KW-1185">Reference proteome</keyword>
<evidence type="ECO:0000313" key="4">
    <source>
        <dbReference type="Proteomes" id="UP000252519"/>
    </source>
</evidence>
<organism evidence="3 4">
    <name type="scientific">Ancylostoma caninum</name>
    <name type="common">Dog hookworm</name>
    <dbReference type="NCBI Taxonomy" id="29170"/>
    <lineage>
        <taxon>Eukaryota</taxon>
        <taxon>Metazoa</taxon>
        <taxon>Ecdysozoa</taxon>
        <taxon>Nematoda</taxon>
        <taxon>Chromadorea</taxon>
        <taxon>Rhabditida</taxon>
        <taxon>Rhabditina</taxon>
        <taxon>Rhabditomorpha</taxon>
        <taxon>Strongyloidea</taxon>
        <taxon>Ancylostomatidae</taxon>
        <taxon>Ancylostomatinae</taxon>
        <taxon>Ancylostoma</taxon>
    </lineage>
</organism>
<dbReference type="Gene3D" id="3.40.33.10">
    <property type="entry name" value="CAP"/>
    <property type="match status" value="1"/>
</dbReference>
<name>A0A368H6G7_ANCCA</name>
<gene>
    <name evidence="3" type="ORF">ANCCAN_01594</name>
</gene>
<feature type="region of interest" description="Disordered" evidence="1">
    <location>
        <begin position="260"/>
        <end position="322"/>
    </location>
</feature>
<dbReference type="SMART" id="SM00286">
    <property type="entry name" value="PTI"/>
    <property type="match status" value="3"/>
</dbReference>
<dbReference type="InterPro" id="IPR018244">
    <property type="entry name" value="Allrgn_V5/Tpx1_CS"/>
</dbReference>
<feature type="domain" description="SCP" evidence="2">
    <location>
        <begin position="331"/>
        <end position="490"/>
    </location>
</feature>
<dbReference type="PANTHER" id="PTHR10334">
    <property type="entry name" value="CYSTEINE-RICH SECRETORY PROTEIN-RELATED"/>
    <property type="match status" value="1"/>
</dbReference>
<dbReference type="PRINTS" id="PR00837">
    <property type="entry name" value="V5TPXLIKE"/>
</dbReference>
<dbReference type="SUPFAM" id="SSF55797">
    <property type="entry name" value="PR-1-like"/>
    <property type="match status" value="1"/>
</dbReference>
<evidence type="ECO:0000256" key="1">
    <source>
        <dbReference type="SAM" id="MobiDB-lite"/>
    </source>
</evidence>
<comment type="caution">
    <text evidence="3">The sequence shown here is derived from an EMBL/GenBank/DDBJ whole genome shotgun (WGS) entry which is preliminary data.</text>
</comment>
<evidence type="ECO:0000313" key="3">
    <source>
        <dbReference type="EMBL" id="RCN52164.1"/>
    </source>
</evidence>
<dbReference type="InterPro" id="IPR001283">
    <property type="entry name" value="CRISP-related"/>
</dbReference>
<dbReference type="SMART" id="SM00198">
    <property type="entry name" value="SCP"/>
    <property type="match status" value="1"/>
</dbReference>
<feature type="compositionally biased region" description="Low complexity" evidence="1">
    <location>
        <begin position="268"/>
        <end position="316"/>
    </location>
</feature>
<dbReference type="EMBL" id="JOJR01000008">
    <property type="protein sequence ID" value="RCN52164.1"/>
    <property type="molecule type" value="Genomic_DNA"/>
</dbReference>
<dbReference type="OrthoDB" id="5874521at2759"/>
<reference evidence="3 4" key="1">
    <citation type="submission" date="2014-10" db="EMBL/GenBank/DDBJ databases">
        <title>Draft genome of the hookworm Ancylostoma caninum.</title>
        <authorList>
            <person name="Mitreva M."/>
        </authorList>
    </citation>
    <scope>NUCLEOTIDE SEQUENCE [LARGE SCALE GENOMIC DNA]</scope>
    <source>
        <strain evidence="3 4">Baltimore</strain>
    </source>
</reference>
<proteinExistence type="predicted"/>
<dbReference type="CDD" id="cd05380">
    <property type="entry name" value="CAP_euk"/>
    <property type="match status" value="1"/>
</dbReference>
<dbReference type="Proteomes" id="UP000252519">
    <property type="component" value="Unassembled WGS sequence"/>
</dbReference>